<organism evidence="2 3">
    <name type="scientific">Paenibacillus darwinianus</name>
    <dbReference type="NCBI Taxonomy" id="1380763"/>
    <lineage>
        <taxon>Bacteria</taxon>
        <taxon>Bacillati</taxon>
        <taxon>Bacillota</taxon>
        <taxon>Bacilli</taxon>
        <taxon>Bacillales</taxon>
        <taxon>Paenibacillaceae</taxon>
        <taxon>Paenibacillus</taxon>
    </lineage>
</organism>
<dbReference type="AlphaFoldDB" id="A0A9W5W735"/>
<feature type="domain" description="Glycoside-hydrolase family GH114 TIM-barrel" evidence="1">
    <location>
        <begin position="39"/>
        <end position="200"/>
    </location>
</feature>
<dbReference type="InterPro" id="IPR017853">
    <property type="entry name" value="GH"/>
</dbReference>
<dbReference type="PANTHER" id="PTHR35882:SF2">
    <property type="entry name" value="PELA"/>
    <property type="match status" value="1"/>
</dbReference>
<accession>A0A9W5W735</accession>
<sequence length="260" mass="30175">MIQRFPFALRRTKPHFATVGNYTLYYGYPTRQALEQWKAHDLAIIEPHDLSREQAAAVRSAGTRLAGYLSVMETPRWNRLRFERLAETDYYFVSGGGKLHFAEWDSYLMDLSSEHYVSLLLEEICQQIVEKGLDGIFLDTVGDLEEHVREPDRQAAMMHGYLTLLRRIKERHPQLGIIQNRGFTAAAEGYPWLDGLLWEDWDGNWRGNDWMIANVRKVRRLQRQGLRIFTLSAGADDIHQREANKLGFLHLAKPNGYNVV</sequence>
<dbReference type="InterPro" id="IPR004352">
    <property type="entry name" value="GH114_TIM-barrel"/>
</dbReference>
<dbReference type="RefSeq" id="WP_051587659.1">
    <property type="nucleotide sequence ID" value="NZ_KK082213.1"/>
</dbReference>
<dbReference type="Gene3D" id="3.20.20.70">
    <property type="entry name" value="Aldolase class I"/>
    <property type="match status" value="1"/>
</dbReference>
<protein>
    <recommendedName>
        <fullName evidence="1">Glycoside-hydrolase family GH114 TIM-barrel domain-containing protein</fullName>
    </recommendedName>
</protein>
<dbReference type="EMBL" id="JFHU01000124">
    <property type="protein sequence ID" value="EXX88503.1"/>
    <property type="molecule type" value="Genomic_DNA"/>
</dbReference>
<evidence type="ECO:0000313" key="2">
    <source>
        <dbReference type="EMBL" id="EXX88503.1"/>
    </source>
</evidence>
<keyword evidence="3" id="KW-1185">Reference proteome</keyword>
<reference evidence="2 3" key="1">
    <citation type="submission" date="2014-02" db="EMBL/GenBank/DDBJ databases">
        <title>Genome sequence of Paenibacillus darwinianus reveals adaptive mechanisms for survival in Antarctic soils.</title>
        <authorList>
            <person name="Dsouza M."/>
            <person name="Taylor M.W."/>
            <person name="Turner S.J."/>
            <person name="Aislabie J."/>
        </authorList>
    </citation>
    <scope>NUCLEOTIDE SEQUENCE [LARGE SCALE GENOMIC DNA]</scope>
    <source>
        <strain evidence="2 3">CE1</strain>
    </source>
</reference>
<dbReference type="Proteomes" id="UP000053750">
    <property type="component" value="Unassembled WGS sequence"/>
</dbReference>
<name>A0A9W5W735_9BACL</name>
<comment type="caution">
    <text evidence="2">The sequence shown here is derived from an EMBL/GenBank/DDBJ whole genome shotgun (WGS) entry which is preliminary data.</text>
</comment>
<proteinExistence type="predicted"/>
<dbReference type="Pfam" id="PF03537">
    <property type="entry name" value="Glyco_hydro_114"/>
    <property type="match status" value="1"/>
</dbReference>
<evidence type="ECO:0000259" key="1">
    <source>
        <dbReference type="Pfam" id="PF03537"/>
    </source>
</evidence>
<dbReference type="SUPFAM" id="SSF51445">
    <property type="entry name" value="(Trans)glycosidases"/>
    <property type="match status" value="1"/>
</dbReference>
<dbReference type="PANTHER" id="PTHR35882">
    <property type="entry name" value="PELA"/>
    <property type="match status" value="1"/>
</dbReference>
<evidence type="ECO:0000313" key="3">
    <source>
        <dbReference type="Proteomes" id="UP000053750"/>
    </source>
</evidence>
<dbReference type="OrthoDB" id="2380315at2"/>
<gene>
    <name evidence="2" type="ORF">BG53_01830</name>
</gene>
<dbReference type="InterPro" id="IPR013785">
    <property type="entry name" value="Aldolase_TIM"/>
</dbReference>